<dbReference type="InterPro" id="IPR026906">
    <property type="entry name" value="LRR_5"/>
</dbReference>
<dbReference type="EMBL" id="JAPFFF010000013">
    <property type="protein sequence ID" value="KAK8871272.1"/>
    <property type="molecule type" value="Genomic_DNA"/>
</dbReference>
<dbReference type="Gene3D" id="3.80.10.10">
    <property type="entry name" value="Ribonuclease Inhibitor"/>
    <property type="match status" value="3"/>
</dbReference>
<evidence type="ECO:0000313" key="2">
    <source>
        <dbReference type="Proteomes" id="UP001470230"/>
    </source>
</evidence>
<name>A0ABR2J042_9EUKA</name>
<dbReference type="InterPro" id="IPR053139">
    <property type="entry name" value="Surface_bspA-like"/>
</dbReference>
<proteinExistence type="predicted"/>
<organism evidence="1 2">
    <name type="scientific">Tritrichomonas musculus</name>
    <dbReference type="NCBI Taxonomy" id="1915356"/>
    <lineage>
        <taxon>Eukaryota</taxon>
        <taxon>Metamonada</taxon>
        <taxon>Parabasalia</taxon>
        <taxon>Tritrichomonadida</taxon>
        <taxon>Tritrichomonadidae</taxon>
        <taxon>Tritrichomonas</taxon>
    </lineage>
</organism>
<reference evidence="1 2" key="1">
    <citation type="submission" date="2024-04" db="EMBL/GenBank/DDBJ databases">
        <title>Tritrichomonas musculus Genome.</title>
        <authorList>
            <person name="Alves-Ferreira E."/>
            <person name="Grigg M."/>
            <person name="Lorenzi H."/>
            <person name="Galac M."/>
        </authorList>
    </citation>
    <scope>NUCLEOTIDE SEQUENCE [LARGE SCALE GENOMIC DNA]</scope>
    <source>
        <strain evidence="1 2">EAF2021</strain>
    </source>
</reference>
<sequence length="410" mass="46159">MFIFKKIASFFQRQPKKILADSGLIYILNEKEKTAILERDKTAVGDIVIPRSIIYNSEEFIITEILENSFNGSINIDSISFQENSEITKIGEGAFFHSSIHSISLPLKLIEIPSFLISCCFNLQSVEIPENSELRIIDKNAFCKCTITSLFIPSKAELQPGWCYETRNLNKITISPLNHRYSEYKGQFILGKTDENSDSFDTLFFANRNIQFAQIPSFINKISVCAFDYCQKLNQIEFSSSSEMIIEENAFSNSSLPSISIPPFVTLIGKSAFFACKKLRKVNFEGQSKLNAINDFAFAYSNIESIFVPSSVITIGKSAFECCLCIQKVEFCEDSNLELIDNDAFYQTPITSIIIPPRVKEIGFEAFSKCDKLQIIEISESSQLGSFKASLSCSFQVVIVAPRNVNIIFS</sequence>
<evidence type="ECO:0008006" key="3">
    <source>
        <dbReference type="Google" id="ProtNLM"/>
    </source>
</evidence>
<accession>A0ABR2J042</accession>
<dbReference type="InterPro" id="IPR032675">
    <property type="entry name" value="LRR_dom_sf"/>
</dbReference>
<comment type="caution">
    <text evidence="1">The sequence shown here is derived from an EMBL/GenBank/DDBJ whole genome shotgun (WGS) entry which is preliminary data.</text>
</comment>
<keyword evidence="2" id="KW-1185">Reference proteome</keyword>
<dbReference type="PANTHER" id="PTHR45661:SF3">
    <property type="entry name" value="IG-LIKE DOMAIN-CONTAINING PROTEIN"/>
    <property type="match status" value="1"/>
</dbReference>
<gene>
    <name evidence="1" type="ORF">M9Y10_006988</name>
</gene>
<evidence type="ECO:0000313" key="1">
    <source>
        <dbReference type="EMBL" id="KAK8871272.1"/>
    </source>
</evidence>
<dbReference type="Pfam" id="PF13306">
    <property type="entry name" value="LRR_5"/>
    <property type="match status" value="2"/>
</dbReference>
<dbReference type="PANTHER" id="PTHR45661">
    <property type="entry name" value="SURFACE ANTIGEN"/>
    <property type="match status" value="1"/>
</dbReference>
<protein>
    <recommendedName>
        <fullName evidence="3">Surface antigen BspA-like</fullName>
    </recommendedName>
</protein>
<dbReference type="SUPFAM" id="SSF52058">
    <property type="entry name" value="L domain-like"/>
    <property type="match status" value="1"/>
</dbReference>
<dbReference type="Proteomes" id="UP001470230">
    <property type="component" value="Unassembled WGS sequence"/>
</dbReference>